<name>A0A9P8QEN7_WICPI</name>
<dbReference type="AlphaFoldDB" id="A0A9P8QEN7"/>
<comment type="caution">
    <text evidence="1">The sequence shown here is derived from an EMBL/GenBank/DDBJ whole genome shotgun (WGS) entry which is preliminary data.</text>
</comment>
<proteinExistence type="predicted"/>
<sequence length="176" mass="18710">MVIESNVAVSPVVVDVEVADCGTIVDLGDSVRLEGLPASPSDSASASFWSFISCSLPVSFSSLAEFLLAIICLCWASIDLEIRNVVFILALNGGNPGEIHFIAKEPISVVSGDVDNVLVVVAVVGLERFKLAGRGLFLRSLDEEIVGGVSFSLTDSISCYQLTVLIILERKACKFD</sequence>
<keyword evidence="2" id="KW-1185">Reference proteome</keyword>
<reference evidence="1" key="1">
    <citation type="journal article" date="2021" name="Open Biol.">
        <title>Shared evolutionary footprints suggest mitochondrial oxidative damage underlies multiple complex I losses in fungi.</title>
        <authorList>
            <person name="Schikora-Tamarit M.A."/>
            <person name="Marcet-Houben M."/>
            <person name="Nosek J."/>
            <person name="Gabaldon T."/>
        </authorList>
    </citation>
    <scope>NUCLEOTIDE SEQUENCE</scope>
    <source>
        <strain evidence="1">CBS2887</strain>
    </source>
</reference>
<gene>
    <name evidence="1" type="ORF">WICPIJ_000104</name>
</gene>
<dbReference type="Proteomes" id="UP000774326">
    <property type="component" value="Unassembled WGS sequence"/>
</dbReference>
<protein>
    <submittedName>
        <fullName evidence="1">Uncharacterized protein</fullName>
    </submittedName>
</protein>
<reference evidence="1" key="2">
    <citation type="submission" date="2021-01" db="EMBL/GenBank/DDBJ databases">
        <authorList>
            <person name="Schikora-Tamarit M.A."/>
        </authorList>
    </citation>
    <scope>NUCLEOTIDE SEQUENCE</scope>
    <source>
        <strain evidence="1">CBS2887</strain>
    </source>
</reference>
<evidence type="ECO:0000313" key="1">
    <source>
        <dbReference type="EMBL" id="KAH3688931.1"/>
    </source>
</evidence>
<dbReference type="EMBL" id="JAEUBG010000056">
    <property type="protein sequence ID" value="KAH3688931.1"/>
    <property type="molecule type" value="Genomic_DNA"/>
</dbReference>
<organism evidence="1 2">
    <name type="scientific">Wickerhamomyces pijperi</name>
    <name type="common">Yeast</name>
    <name type="synonym">Pichia pijperi</name>
    <dbReference type="NCBI Taxonomy" id="599730"/>
    <lineage>
        <taxon>Eukaryota</taxon>
        <taxon>Fungi</taxon>
        <taxon>Dikarya</taxon>
        <taxon>Ascomycota</taxon>
        <taxon>Saccharomycotina</taxon>
        <taxon>Saccharomycetes</taxon>
        <taxon>Phaffomycetales</taxon>
        <taxon>Wickerhamomycetaceae</taxon>
        <taxon>Wickerhamomyces</taxon>
    </lineage>
</organism>
<evidence type="ECO:0000313" key="2">
    <source>
        <dbReference type="Proteomes" id="UP000774326"/>
    </source>
</evidence>
<accession>A0A9P8QEN7</accession>